<dbReference type="KEGG" id="ftj:FTUN_5081"/>
<dbReference type="SUPFAM" id="SSF74650">
    <property type="entry name" value="Galactose mutarotase-like"/>
    <property type="match status" value="1"/>
</dbReference>
<evidence type="ECO:0000313" key="2">
    <source>
        <dbReference type="EMBL" id="QJW97507.1"/>
    </source>
</evidence>
<dbReference type="InterPro" id="IPR014718">
    <property type="entry name" value="GH-type_carb-bd"/>
</dbReference>
<dbReference type="GO" id="GO:0003824">
    <property type="term" value="F:catalytic activity"/>
    <property type="evidence" value="ECO:0007669"/>
    <property type="project" value="InterPro"/>
</dbReference>
<keyword evidence="1" id="KW-0732">Signal</keyword>
<dbReference type="Proteomes" id="UP000503447">
    <property type="component" value="Chromosome"/>
</dbReference>
<organism evidence="2 3">
    <name type="scientific">Frigoriglobus tundricola</name>
    <dbReference type="NCBI Taxonomy" id="2774151"/>
    <lineage>
        <taxon>Bacteria</taxon>
        <taxon>Pseudomonadati</taxon>
        <taxon>Planctomycetota</taxon>
        <taxon>Planctomycetia</taxon>
        <taxon>Gemmatales</taxon>
        <taxon>Gemmataceae</taxon>
        <taxon>Frigoriglobus</taxon>
    </lineage>
</organism>
<evidence type="ECO:0000256" key="1">
    <source>
        <dbReference type="SAM" id="SignalP"/>
    </source>
</evidence>
<reference evidence="3" key="1">
    <citation type="submission" date="2020-05" db="EMBL/GenBank/DDBJ databases">
        <title>Frigoriglobus tundricola gen. nov., sp. nov., a psychrotolerant cellulolytic planctomycete of the family Gemmataceae with two divergent copies of 16S rRNA gene.</title>
        <authorList>
            <person name="Kulichevskaya I.S."/>
            <person name="Ivanova A.A."/>
            <person name="Naumoff D.G."/>
            <person name="Beletsky A.V."/>
            <person name="Rijpstra W.I.C."/>
            <person name="Sinninghe Damste J.S."/>
            <person name="Mardanov A.V."/>
            <person name="Ravin N.V."/>
            <person name="Dedysh S.N."/>
        </authorList>
    </citation>
    <scope>NUCLEOTIDE SEQUENCE [LARGE SCALE GENOMIC DNA]</scope>
    <source>
        <strain evidence="3">PL17</strain>
    </source>
</reference>
<gene>
    <name evidence="2" type="ORF">FTUN_5081</name>
</gene>
<accession>A0A6M5YTT9</accession>
<dbReference type="AlphaFoldDB" id="A0A6M5YTT9"/>
<feature type="chain" id="PRO_5026666972" evidence="1">
    <location>
        <begin position="21"/>
        <end position="339"/>
    </location>
</feature>
<sequence length="339" mass="37693">MPRAIAAIVLLVVTGPPARAEDFPHAVIKNEKLTFTLYDADASKGFYRGTRFDHAGVFGSVEFAGHKVFGPWKGTHDPANHDDIVGPCEEFGIDTPLGYDAAKAGGTFLKIGVGELEKPKEAKYSFAHKYKIVAPVVWERRPIDPEADFVGEIPRGARDQIWRTGQKANGYAYSYSKVVYAAGATIGLTHRLKNTGEKRIVTDCYNHNFFNVDGDPVGPNYSLVFSFEPKAKDLKGKFGDLVELKGNEFRFKDTLPNGADLMATLTGFDAKEKKPWFEMRHAPSGVRVKVECDYPLAKFNVWGIKPTICPEPYLAIDLKPGEEVKWSVTYTFTHDLPKK</sequence>
<proteinExistence type="predicted"/>
<dbReference type="EMBL" id="CP053452">
    <property type="protein sequence ID" value="QJW97507.1"/>
    <property type="molecule type" value="Genomic_DNA"/>
</dbReference>
<dbReference type="GO" id="GO:0030246">
    <property type="term" value="F:carbohydrate binding"/>
    <property type="evidence" value="ECO:0007669"/>
    <property type="project" value="InterPro"/>
</dbReference>
<dbReference type="RefSeq" id="WP_171472860.1">
    <property type="nucleotide sequence ID" value="NZ_CP053452.2"/>
</dbReference>
<feature type="signal peptide" evidence="1">
    <location>
        <begin position="1"/>
        <end position="20"/>
    </location>
</feature>
<dbReference type="Gene3D" id="2.70.98.10">
    <property type="match status" value="1"/>
</dbReference>
<keyword evidence="3" id="KW-1185">Reference proteome</keyword>
<evidence type="ECO:0000313" key="3">
    <source>
        <dbReference type="Proteomes" id="UP000503447"/>
    </source>
</evidence>
<dbReference type="InterPro" id="IPR011013">
    <property type="entry name" value="Gal_mutarotase_sf_dom"/>
</dbReference>
<dbReference type="GO" id="GO:0005975">
    <property type="term" value="P:carbohydrate metabolic process"/>
    <property type="evidence" value="ECO:0007669"/>
    <property type="project" value="InterPro"/>
</dbReference>
<protein>
    <submittedName>
        <fullName evidence="2">Uncharacterized protein</fullName>
    </submittedName>
</protein>
<name>A0A6M5YTT9_9BACT</name>